<reference evidence="6" key="1">
    <citation type="submission" date="2020-05" db="EMBL/GenBank/DDBJ databases">
        <authorList>
            <person name="Chiriac C."/>
            <person name="Salcher M."/>
            <person name="Ghai R."/>
            <person name="Kavagutti S V."/>
        </authorList>
    </citation>
    <scope>NUCLEOTIDE SEQUENCE</scope>
</reference>
<evidence type="ECO:0000313" key="7">
    <source>
        <dbReference type="EMBL" id="CAB4214120.1"/>
    </source>
</evidence>
<dbReference type="Gene3D" id="3.40.50.300">
    <property type="entry name" value="P-loop containing nucleotide triphosphate hydrolases"/>
    <property type="match status" value="1"/>
</dbReference>
<dbReference type="Pfam" id="PF17289">
    <property type="entry name" value="Terminase_6C"/>
    <property type="match status" value="1"/>
</dbReference>
<evidence type="ECO:0000259" key="5">
    <source>
        <dbReference type="Pfam" id="PF17289"/>
    </source>
</evidence>
<dbReference type="EMBL" id="LR798402">
    <property type="protein sequence ID" value="CAB5229418.1"/>
    <property type="molecule type" value="Genomic_DNA"/>
</dbReference>
<name>A0A6J5QIH2_9CAUD</name>
<dbReference type="EMBL" id="LR797046">
    <property type="protein sequence ID" value="CAB4183522.1"/>
    <property type="molecule type" value="Genomic_DNA"/>
</dbReference>
<protein>
    <submittedName>
        <fullName evidence="6">Terminase-like family</fullName>
    </submittedName>
</protein>
<dbReference type="GO" id="GO:0005524">
    <property type="term" value="F:ATP binding"/>
    <property type="evidence" value="ECO:0007669"/>
    <property type="project" value="UniProtKB-KW"/>
</dbReference>
<dbReference type="SUPFAM" id="SSF52540">
    <property type="entry name" value="P-loop containing nucleoside triphosphate hydrolases"/>
    <property type="match status" value="1"/>
</dbReference>
<evidence type="ECO:0000313" key="8">
    <source>
        <dbReference type="EMBL" id="CAB5229418.1"/>
    </source>
</evidence>
<dbReference type="Gene3D" id="3.30.420.240">
    <property type="match status" value="1"/>
</dbReference>
<keyword evidence="2" id="KW-0547">Nucleotide-binding</keyword>
<feature type="domain" description="Terminase large subunit gp17-like C-terminal" evidence="5">
    <location>
        <begin position="253"/>
        <end position="400"/>
    </location>
</feature>
<dbReference type="InterPro" id="IPR027417">
    <property type="entry name" value="P-loop_NTPase"/>
</dbReference>
<evidence type="ECO:0000313" key="6">
    <source>
        <dbReference type="EMBL" id="CAB4183522.1"/>
    </source>
</evidence>
<dbReference type="InterPro" id="IPR035421">
    <property type="entry name" value="Terminase_6C"/>
</dbReference>
<keyword evidence="1" id="KW-1188">Viral release from host cell</keyword>
<evidence type="ECO:0000256" key="2">
    <source>
        <dbReference type="ARBA" id="ARBA00022741"/>
    </source>
</evidence>
<sequence>MADLNFNLLAWQRKVIGDNTRFKVVCAGRRCGKSRLAAVTLIIEALQCPKGSSVMYVAPTMGQARVIIWDLLLDLGREVISASHINNLEITMVNGAKIYIRGADNPDALRGLSLTYVVLDEYATIKPMVWEQIIRASLSDKKGRALFIGTPFGRNHFYDIYQLGDGGEDDEWKSWHMTTEDNELIDPAEIEKARRTMSSFAFKQEYMASFDNAGTNIFRSEWVKYGSVEPEGSWFMAIDCAGFESVSSQASASKKRLDQTAIAIVKVSDDGKWWVKNIEYGRWDIRETAVRILKNIREYRPQVGIEKGTMMNAVMPYLTDLMRKNNIYAHIYPLSHGNRNKTDRVVWALQGMFEHGRITLNGTGMKAKDSWQSVFLDEYLMFPTKNVHDDLIDALSMISQMAITTYRGGIDDDAPEWEPLDVISGL</sequence>
<keyword evidence="3" id="KW-0067">ATP-binding</keyword>
<gene>
    <name evidence="6" type="ORF">UFOVP1103_45</name>
    <name evidence="7" type="ORF">UFOVP1464_18</name>
    <name evidence="8" type="ORF">UFOVP1553_44</name>
</gene>
<dbReference type="EMBL" id="LR797402">
    <property type="protein sequence ID" value="CAB4214120.1"/>
    <property type="molecule type" value="Genomic_DNA"/>
</dbReference>
<evidence type="ECO:0000256" key="4">
    <source>
        <dbReference type="ARBA" id="ARBA00023219"/>
    </source>
</evidence>
<evidence type="ECO:0000256" key="3">
    <source>
        <dbReference type="ARBA" id="ARBA00022840"/>
    </source>
</evidence>
<accession>A0A6J5QIH2</accession>
<keyword evidence="4" id="KW-0231">Viral genome packaging</keyword>
<proteinExistence type="predicted"/>
<dbReference type="Pfam" id="PF03237">
    <property type="entry name" value="Terminase_6N"/>
    <property type="match status" value="1"/>
</dbReference>
<evidence type="ECO:0000256" key="1">
    <source>
        <dbReference type="ARBA" id="ARBA00022612"/>
    </source>
</evidence>
<organism evidence="6">
    <name type="scientific">uncultured Caudovirales phage</name>
    <dbReference type="NCBI Taxonomy" id="2100421"/>
    <lineage>
        <taxon>Viruses</taxon>
        <taxon>Duplodnaviria</taxon>
        <taxon>Heunggongvirae</taxon>
        <taxon>Uroviricota</taxon>
        <taxon>Caudoviricetes</taxon>
        <taxon>Peduoviridae</taxon>
        <taxon>Maltschvirus</taxon>
        <taxon>Maltschvirus maltsch</taxon>
    </lineage>
</organism>